<evidence type="ECO:0000256" key="1">
    <source>
        <dbReference type="SAM" id="SignalP"/>
    </source>
</evidence>
<reference evidence="2" key="2">
    <citation type="submission" date="2025-09" db="UniProtKB">
        <authorList>
            <consortium name="Ensembl"/>
        </authorList>
    </citation>
    <scope>IDENTIFICATION</scope>
</reference>
<accession>A0A3Q2PDQ8</accession>
<sequence length="133" mass="15847">MFGRMPIILFLMESILFMKNPISHYQGSPPHSGNMICVQTYCRQSTFLSATSSLVWYRVLSVEDKSIREFRGKSRCFEELSYIFTPRQWKTKLRKRRVWRLHWPSCSSGLPPRNNIEDIRNQKYKLDPNQTNI</sequence>
<feature type="signal peptide" evidence="1">
    <location>
        <begin position="1"/>
        <end position="17"/>
    </location>
</feature>
<keyword evidence="1" id="KW-0732">Signal</keyword>
<keyword evidence="3" id="KW-1185">Reference proteome</keyword>
<dbReference type="Ensembl" id="ENSFHET00000017779.1">
    <property type="protein sequence ID" value="ENSFHEP00000010934.1"/>
    <property type="gene ID" value="ENSFHEG00000000776.1"/>
</dbReference>
<name>A0A3Q2PDQ8_FUNHE</name>
<reference evidence="2" key="1">
    <citation type="submission" date="2025-08" db="UniProtKB">
        <authorList>
            <consortium name="Ensembl"/>
        </authorList>
    </citation>
    <scope>IDENTIFICATION</scope>
</reference>
<feature type="chain" id="PRO_5018546047" evidence="1">
    <location>
        <begin position="18"/>
        <end position="133"/>
    </location>
</feature>
<dbReference type="Proteomes" id="UP000265000">
    <property type="component" value="Unplaced"/>
</dbReference>
<organism evidence="2 3">
    <name type="scientific">Fundulus heteroclitus</name>
    <name type="common">Killifish</name>
    <name type="synonym">Mummichog</name>
    <dbReference type="NCBI Taxonomy" id="8078"/>
    <lineage>
        <taxon>Eukaryota</taxon>
        <taxon>Metazoa</taxon>
        <taxon>Chordata</taxon>
        <taxon>Craniata</taxon>
        <taxon>Vertebrata</taxon>
        <taxon>Euteleostomi</taxon>
        <taxon>Actinopterygii</taxon>
        <taxon>Neopterygii</taxon>
        <taxon>Teleostei</taxon>
        <taxon>Neoteleostei</taxon>
        <taxon>Acanthomorphata</taxon>
        <taxon>Ovalentaria</taxon>
        <taxon>Atherinomorphae</taxon>
        <taxon>Cyprinodontiformes</taxon>
        <taxon>Fundulidae</taxon>
        <taxon>Fundulus</taxon>
    </lineage>
</organism>
<proteinExistence type="predicted"/>
<protein>
    <submittedName>
        <fullName evidence="2">Uncharacterized protein</fullName>
    </submittedName>
</protein>
<dbReference type="AlphaFoldDB" id="A0A3Q2PDQ8"/>
<evidence type="ECO:0000313" key="3">
    <source>
        <dbReference type="Proteomes" id="UP000265000"/>
    </source>
</evidence>
<evidence type="ECO:0000313" key="2">
    <source>
        <dbReference type="Ensembl" id="ENSFHEP00000010934.1"/>
    </source>
</evidence>